<accession>A0A6B8RQ67</accession>
<dbReference type="KEGG" id="ppsc:EHS13_28400"/>
<evidence type="ECO:0000313" key="1">
    <source>
        <dbReference type="EMBL" id="QGQ98521.1"/>
    </source>
</evidence>
<dbReference type="Proteomes" id="UP000426246">
    <property type="component" value="Chromosome"/>
</dbReference>
<name>A0A6B8RQ67_9BACL</name>
<organism evidence="1 2">
    <name type="scientific">Paenibacillus psychroresistens</name>
    <dbReference type="NCBI Taxonomy" id="1778678"/>
    <lineage>
        <taxon>Bacteria</taxon>
        <taxon>Bacillati</taxon>
        <taxon>Bacillota</taxon>
        <taxon>Bacilli</taxon>
        <taxon>Bacillales</taxon>
        <taxon>Paenibacillaceae</taxon>
        <taxon>Paenibacillus</taxon>
    </lineage>
</organism>
<proteinExistence type="predicted"/>
<dbReference type="RefSeq" id="WP_155703629.1">
    <property type="nucleotide sequence ID" value="NZ_CP034235.1"/>
</dbReference>
<dbReference type="AlphaFoldDB" id="A0A6B8RQ67"/>
<evidence type="ECO:0000313" key="2">
    <source>
        <dbReference type="Proteomes" id="UP000426246"/>
    </source>
</evidence>
<gene>
    <name evidence="1" type="ORF">EHS13_28400</name>
</gene>
<keyword evidence="2" id="KW-1185">Reference proteome</keyword>
<dbReference type="EMBL" id="CP034235">
    <property type="protein sequence ID" value="QGQ98521.1"/>
    <property type="molecule type" value="Genomic_DNA"/>
</dbReference>
<sequence length="145" mass="17227">MPELHLQLKQAKPDFQQQIEPDLQQFAHQWVCDIQPIDDGYLLLPEVMMRKHGIFVFFIEEGCKVCREEDATSWEDFLLMNLAHTLAERHNAILKIDGEGKSIDVAPDNYATFDHYVETVLERYDDVVKDMKKYWLYTHRNRSLR</sequence>
<protein>
    <submittedName>
        <fullName evidence="1">Uncharacterized protein</fullName>
    </submittedName>
</protein>
<dbReference type="OrthoDB" id="2618986at2"/>
<reference evidence="2" key="1">
    <citation type="submission" date="2018-11" db="EMBL/GenBank/DDBJ databases">
        <title>Complete genome sequence of Paenibacillus sp. ML311-T8.</title>
        <authorList>
            <person name="Nam Y.-D."/>
            <person name="Kang J."/>
            <person name="Chung W.-H."/>
            <person name="Park Y.S."/>
        </authorList>
    </citation>
    <scope>NUCLEOTIDE SEQUENCE [LARGE SCALE GENOMIC DNA]</scope>
    <source>
        <strain evidence="2">ML311-T8</strain>
    </source>
</reference>